<keyword evidence="1" id="KW-0282">Flagellum</keyword>
<reference evidence="1" key="1">
    <citation type="journal article" date="2014" name="Int. J. Syst. Evol. Microbiol.">
        <title>Complete genome sequence of Corynebacterium casei LMG S-19264T (=DSM 44701T), isolated from a smear-ripened cheese.</title>
        <authorList>
            <consortium name="US DOE Joint Genome Institute (JGI-PGF)"/>
            <person name="Walter F."/>
            <person name="Albersmeier A."/>
            <person name="Kalinowski J."/>
            <person name="Ruckert C."/>
        </authorList>
    </citation>
    <scope>NUCLEOTIDE SEQUENCE</scope>
    <source>
        <strain evidence="1">CCM 7897</strain>
    </source>
</reference>
<dbReference type="RefSeq" id="WP_188578175.1">
    <property type="nucleotide sequence ID" value="NZ_BMCT01000002.1"/>
</dbReference>
<evidence type="ECO:0000313" key="1">
    <source>
        <dbReference type="EMBL" id="GGF60985.1"/>
    </source>
</evidence>
<keyword evidence="1" id="KW-0966">Cell projection</keyword>
<keyword evidence="2" id="KW-1185">Reference proteome</keyword>
<name>A0A917BZP3_9HYPH</name>
<sequence>MTIDLGSTFATYNYLSKNLTTSLAQEAADPANARATAYFEENIGKITSIDDFVNNYQLFNYAMSAFGLEDMAYAKAYMKKVLESDLTDTSSFANKLSDSRFEAFATAFGGLKDGTAVDSTTITTTVNNYLQQSMEDNAGESDPGVQLALYFERNASGIKSAYDILADEALTEVVKTFLGLPDEMANADIDAQAKAITERIDIADLQDPDYVSKVLKQFTVLYDIENNSSTDPVLMLFDSSSSGEISDDTLASLMSLKYGGA</sequence>
<dbReference type="InterPro" id="IPR023157">
    <property type="entry name" value="AGR-C-984p-like_sf"/>
</dbReference>
<reference evidence="1" key="2">
    <citation type="submission" date="2020-09" db="EMBL/GenBank/DDBJ databases">
        <authorList>
            <person name="Sun Q."/>
            <person name="Sedlacek I."/>
        </authorList>
    </citation>
    <scope>NUCLEOTIDE SEQUENCE</scope>
    <source>
        <strain evidence="1">CCM 7897</strain>
    </source>
</reference>
<dbReference type="SUPFAM" id="SSF158837">
    <property type="entry name" value="AGR C 984p-like"/>
    <property type="match status" value="1"/>
</dbReference>
<dbReference type="Pfam" id="PF06748">
    <property type="entry name" value="DUF1217"/>
    <property type="match status" value="1"/>
</dbReference>
<proteinExistence type="predicted"/>
<dbReference type="EMBL" id="BMCT01000002">
    <property type="protein sequence ID" value="GGF60985.1"/>
    <property type="molecule type" value="Genomic_DNA"/>
</dbReference>
<accession>A0A917BZP3</accession>
<gene>
    <name evidence="1" type="ORF">GCM10007301_20970</name>
</gene>
<keyword evidence="1" id="KW-0969">Cilium</keyword>
<evidence type="ECO:0000313" key="2">
    <source>
        <dbReference type="Proteomes" id="UP000606044"/>
    </source>
</evidence>
<protein>
    <submittedName>
        <fullName evidence="1">Flagellar basal body rod protein FlgF</fullName>
    </submittedName>
</protein>
<dbReference type="AlphaFoldDB" id="A0A917BZP3"/>
<organism evidence="1 2">
    <name type="scientific">Azorhizobium oxalatiphilum</name>
    <dbReference type="NCBI Taxonomy" id="980631"/>
    <lineage>
        <taxon>Bacteria</taxon>
        <taxon>Pseudomonadati</taxon>
        <taxon>Pseudomonadota</taxon>
        <taxon>Alphaproteobacteria</taxon>
        <taxon>Hyphomicrobiales</taxon>
        <taxon>Xanthobacteraceae</taxon>
        <taxon>Azorhizobium</taxon>
    </lineage>
</organism>
<dbReference type="Gene3D" id="1.10.3700.10">
    <property type="entry name" value="AGR C 984p-like"/>
    <property type="match status" value="1"/>
</dbReference>
<dbReference type="InterPro" id="IPR010626">
    <property type="entry name" value="DUF1217"/>
</dbReference>
<comment type="caution">
    <text evidence="1">The sequence shown here is derived from an EMBL/GenBank/DDBJ whole genome shotgun (WGS) entry which is preliminary data.</text>
</comment>
<dbReference type="Proteomes" id="UP000606044">
    <property type="component" value="Unassembled WGS sequence"/>
</dbReference>